<dbReference type="PhylomeDB" id="A0A061AMN2"/>
<organism evidence="1">
    <name type="scientific">Cyberlindnera fabianii</name>
    <name type="common">Yeast</name>
    <name type="synonym">Hansenula fabianii</name>
    <dbReference type="NCBI Taxonomy" id="36022"/>
    <lineage>
        <taxon>Eukaryota</taxon>
        <taxon>Fungi</taxon>
        <taxon>Dikarya</taxon>
        <taxon>Ascomycota</taxon>
        <taxon>Saccharomycotina</taxon>
        <taxon>Saccharomycetes</taxon>
        <taxon>Phaffomycetales</taxon>
        <taxon>Phaffomycetaceae</taxon>
        <taxon>Cyberlindnera</taxon>
    </lineage>
</organism>
<gene>
    <name evidence="1" type="ORF">CYFA0S_02e07448g</name>
</gene>
<dbReference type="AlphaFoldDB" id="A0A061AMN2"/>
<name>A0A061AMN2_CYBFA</name>
<reference evidence="1" key="1">
    <citation type="journal article" date="2014" name="Genome Announc.">
        <title>Genome sequence of the yeast Cyberlindnera fabianii (Hansenula fabianii).</title>
        <authorList>
            <person name="Freel K.C."/>
            <person name="Sarilar V."/>
            <person name="Neuveglise C."/>
            <person name="Devillers H."/>
            <person name="Friedrich A."/>
            <person name="Schacherer J."/>
        </authorList>
    </citation>
    <scope>NUCLEOTIDE SEQUENCE</scope>
    <source>
        <strain evidence="1">YJS4271</strain>
    </source>
</reference>
<dbReference type="OrthoDB" id="4080562at2759"/>
<proteinExistence type="predicted"/>
<protein>
    <submittedName>
        <fullName evidence="1">CYFA0S02e07448g1_1</fullName>
    </submittedName>
</protein>
<dbReference type="VEuPathDB" id="FungiDB:BON22_0020"/>
<evidence type="ECO:0000313" key="1">
    <source>
        <dbReference type="EMBL" id="CDR38865.1"/>
    </source>
</evidence>
<accession>A0A061AMN2</accession>
<sequence length="338" mass="37026">MRSSPLLYSLHRIRTVSNPKNYTLASSLTTTPFQPRSLLILSTPSCIEFAITEIQSLTSTNPDLQIVMAGSLSSSHPNNISELWMDTRMDIKKITPHSFGEPKRKQWHFVRSQLNLNWQGGVNTSVEVANGTQLLGDGVLSTMFIVDEENGSSWANLKELDIGIPLNIRRTQRLSHLKKLGESTWSVSETNGNVLKSLEGGSAAQVLMQLLDEAGIKKTVDVFAKVSTGRGSKIHKVIAGGGQWGAGADILVLENMEFSADEDTTIEFLVVDIDTTHPFKVEGLSFENVPLDSQELASDIAEDTIFEDRLCFGSAGPFDVNGLTHSSPFEALSFEVED</sequence>
<dbReference type="EMBL" id="LK052887">
    <property type="protein sequence ID" value="CDR38865.1"/>
    <property type="molecule type" value="Genomic_DNA"/>
</dbReference>